<dbReference type="InterPro" id="IPR012677">
    <property type="entry name" value="Nucleotide-bd_a/b_plait_sf"/>
</dbReference>
<sequence length="166" mass="19215">MSSPFWRSPSPPSPHRRRLPPSPPPLTRIYISNLTKHLTKAHVEEIFGKFGTVKRCELPPKTHHEYFNRGRALLEFEKAEEAIKAQRYMDGGQIDGLRVKVILSHQSPNRQYAQYPVRRSHGSPSRRRSPPSKHGSPPRSCRDGMNRGRRYSRSRSPPRRPDGHRL</sequence>
<reference evidence="5" key="1">
    <citation type="submission" date="2023-06" db="EMBL/GenBank/DDBJ databases">
        <title>Genomic analysis of the entomopathogenic nematode Steinernema hermaphroditum.</title>
        <authorList>
            <person name="Schwarz E.M."/>
            <person name="Heppert J.K."/>
            <person name="Baniya A."/>
            <person name="Schwartz H.T."/>
            <person name="Tan C.-H."/>
            <person name="Antoshechkin I."/>
            <person name="Sternberg P.W."/>
            <person name="Goodrich-Blair H."/>
            <person name="Dillman A.R."/>
        </authorList>
    </citation>
    <scope>NUCLEOTIDE SEQUENCE</scope>
    <source>
        <strain evidence="5">PS9179</strain>
        <tissue evidence="5">Whole animal</tissue>
    </source>
</reference>
<dbReference type="InterPro" id="IPR000504">
    <property type="entry name" value="RRM_dom"/>
</dbReference>
<dbReference type="GO" id="GO:0000398">
    <property type="term" value="P:mRNA splicing, via spliceosome"/>
    <property type="evidence" value="ECO:0007669"/>
    <property type="project" value="TreeGrafter"/>
</dbReference>
<protein>
    <recommendedName>
        <fullName evidence="4">RRM domain-containing protein</fullName>
    </recommendedName>
</protein>
<dbReference type="GO" id="GO:0005654">
    <property type="term" value="C:nucleoplasm"/>
    <property type="evidence" value="ECO:0007669"/>
    <property type="project" value="TreeGrafter"/>
</dbReference>
<gene>
    <name evidence="5" type="ORF">QR680_004020</name>
</gene>
<feature type="region of interest" description="Disordered" evidence="3">
    <location>
        <begin position="108"/>
        <end position="166"/>
    </location>
</feature>
<feature type="region of interest" description="Disordered" evidence="3">
    <location>
        <begin position="1"/>
        <end position="24"/>
    </location>
</feature>
<feature type="compositionally biased region" description="Basic residues" evidence="3">
    <location>
        <begin position="147"/>
        <end position="158"/>
    </location>
</feature>
<dbReference type="SMART" id="SM00360">
    <property type="entry name" value="RRM"/>
    <property type="match status" value="1"/>
</dbReference>
<evidence type="ECO:0000256" key="2">
    <source>
        <dbReference type="PROSITE-ProRule" id="PRU00176"/>
    </source>
</evidence>
<comment type="caution">
    <text evidence="5">The sequence shown here is derived from an EMBL/GenBank/DDBJ whole genome shotgun (WGS) entry which is preliminary data.</text>
</comment>
<dbReference type="GO" id="GO:0005737">
    <property type="term" value="C:cytoplasm"/>
    <property type="evidence" value="ECO:0007669"/>
    <property type="project" value="TreeGrafter"/>
</dbReference>
<evidence type="ECO:0000256" key="1">
    <source>
        <dbReference type="ARBA" id="ARBA00022884"/>
    </source>
</evidence>
<dbReference type="GO" id="GO:0003723">
    <property type="term" value="F:RNA binding"/>
    <property type="evidence" value="ECO:0007669"/>
    <property type="project" value="UniProtKB-UniRule"/>
</dbReference>
<keyword evidence="1 2" id="KW-0694">RNA-binding</keyword>
<dbReference type="InterPro" id="IPR035979">
    <property type="entry name" value="RBD_domain_sf"/>
</dbReference>
<accession>A0AA39HNG5</accession>
<dbReference type="AlphaFoldDB" id="A0AA39HNG5"/>
<evidence type="ECO:0000259" key="4">
    <source>
        <dbReference type="PROSITE" id="PS50102"/>
    </source>
</evidence>
<dbReference type="SUPFAM" id="SSF54928">
    <property type="entry name" value="RNA-binding domain, RBD"/>
    <property type="match status" value="1"/>
</dbReference>
<evidence type="ECO:0000256" key="3">
    <source>
        <dbReference type="SAM" id="MobiDB-lite"/>
    </source>
</evidence>
<proteinExistence type="predicted"/>
<dbReference type="PANTHER" id="PTHR15481">
    <property type="entry name" value="RIBONUCLEIC ACID BINDING PROTEIN S1"/>
    <property type="match status" value="1"/>
</dbReference>
<dbReference type="PROSITE" id="PS50102">
    <property type="entry name" value="RRM"/>
    <property type="match status" value="1"/>
</dbReference>
<dbReference type="GO" id="GO:0061574">
    <property type="term" value="C:ASAP complex"/>
    <property type="evidence" value="ECO:0007669"/>
    <property type="project" value="TreeGrafter"/>
</dbReference>
<feature type="compositionally biased region" description="Basic residues" evidence="3">
    <location>
        <begin position="118"/>
        <end position="131"/>
    </location>
</feature>
<dbReference type="Gene3D" id="3.30.70.330">
    <property type="match status" value="1"/>
</dbReference>
<dbReference type="Pfam" id="PF00076">
    <property type="entry name" value="RRM_1"/>
    <property type="match status" value="1"/>
</dbReference>
<keyword evidence="6" id="KW-1185">Reference proteome</keyword>
<dbReference type="PANTHER" id="PTHR15481:SF0">
    <property type="entry name" value="LD23870P-RELATED"/>
    <property type="match status" value="1"/>
</dbReference>
<name>A0AA39HNG5_9BILA</name>
<dbReference type="EMBL" id="JAUCMV010000003">
    <property type="protein sequence ID" value="KAK0408554.1"/>
    <property type="molecule type" value="Genomic_DNA"/>
</dbReference>
<organism evidence="5 6">
    <name type="scientific">Steinernema hermaphroditum</name>
    <dbReference type="NCBI Taxonomy" id="289476"/>
    <lineage>
        <taxon>Eukaryota</taxon>
        <taxon>Metazoa</taxon>
        <taxon>Ecdysozoa</taxon>
        <taxon>Nematoda</taxon>
        <taxon>Chromadorea</taxon>
        <taxon>Rhabditida</taxon>
        <taxon>Tylenchina</taxon>
        <taxon>Panagrolaimomorpha</taxon>
        <taxon>Strongyloidoidea</taxon>
        <taxon>Steinernematidae</taxon>
        <taxon>Steinernema</taxon>
    </lineage>
</organism>
<dbReference type="Proteomes" id="UP001175271">
    <property type="component" value="Unassembled WGS sequence"/>
</dbReference>
<evidence type="ECO:0000313" key="5">
    <source>
        <dbReference type="EMBL" id="KAK0408554.1"/>
    </source>
</evidence>
<feature type="domain" description="RRM" evidence="4">
    <location>
        <begin position="27"/>
        <end position="106"/>
    </location>
</feature>
<evidence type="ECO:0000313" key="6">
    <source>
        <dbReference type="Proteomes" id="UP001175271"/>
    </source>
</evidence>